<sequence length="326" mass="37163">MKVDDGLKHLHRRENFHLFLHCCAFLFSPLEEEIYIKTPEGLKQTTPYLKLVKSLYGLKQAPKNWYNTLTAWFEEINYNPSVSDVSFKKLFLARFPNSTSHSPHTLLGMNLTIYSDSIGLSQPGLIKKGLEMLNLSDSSAVSILSTFNQRPDLSHWRKVLHFWKYLKGTTDLGLLLRPKPENIIGSLVFWKSCPILWSSKKQQNITMSSTESEMNALLDGEQESQWLGFLIEELWKTKLAPTLFHIDNKGFLEKLKNFGSNSKTKHLDIKIKSLCEKFKNDNIKVALIPSAEMIADSLTKAAPHSTIKKLQDKCMSVLSPTTKEGC</sequence>
<evidence type="ECO:0000313" key="3">
    <source>
        <dbReference type="Proteomes" id="UP000037035"/>
    </source>
</evidence>
<dbReference type="CDD" id="cd09272">
    <property type="entry name" value="RNase_HI_RT_Ty1"/>
    <property type="match status" value="1"/>
</dbReference>
<feature type="domain" description="Reverse transcriptase Ty1/copia-type" evidence="1">
    <location>
        <begin position="23"/>
        <end position="82"/>
    </location>
</feature>
<keyword evidence="3" id="KW-1185">Reference proteome</keyword>
<dbReference type="AlphaFoldDB" id="A0A0L6VV66"/>
<dbReference type="OrthoDB" id="4590285at2759"/>
<dbReference type="STRING" id="27349.A0A0L6VV66"/>
<name>A0A0L6VV66_9BASI</name>
<accession>A0A0L6VV66</accession>
<proteinExistence type="predicted"/>
<dbReference type="InterPro" id="IPR013103">
    <property type="entry name" value="RVT_2"/>
</dbReference>
<dbReference type="VEuPathDB" id="FungiDB:VP01_1019g5"/>
<dbReference type="PANTHER" id="PTHR11439">
    <property type="entry name" value="GAG-POL-RELATED RETROTRANSPOSON"/>
    <property type="match status" value="1"/>
</dbReference>
<dbReference type="Proteomes" id="UP000037035">
    <property type="component" value="Unassembled WGS sequence"/>
</dbReference>
<evidence type="ECO:0000313" key="2">
    <source>
        <dbReference type="EMBL" id="KNZ64524.1"/>
    </source>
</evidence>
<evidence type="ECO:0000259" key="1">
    <source>
        <dbReference type="Pfam" id="PF07727"/>
    </source>
</evidence>
<dbReference type="PANTHER" id="PTHR11439:SF467">
    <property type="entry name" value="INTEGRASE CATALYTIC DOMAIN-CONTAINING PROTEIN"/>
    <property type="match status" value="1"/>
</dbReference>
<dbReference type="EMBL" id="LAVV01000221">
    <property type="protein sequence ID" value="KNZ64524.1"/>
    <property type="molecule type" value="Genomic_DNA"/>
</dbReference>
<organism evidence="2 3">
    <name type="scientific">Puccinia sorghi</name>
    <dbReference type="NCBI Taxonomy" id="27349"/>
    <lineage>
        <taxon>Eukaryota</taxon>
        <taxon>Fungi</taxon>
        <taxon>Dikarya</taxon>
        <taxon>Basidiomycota</taxon>
        <taxon>Pucciniomycotina</taxon>
        <taxon>Pucciniomycetes</taxon>
        <taxon>Pucciniales</taxon>
        <taxon>Pucciniaceae</taxon>
        <taxon>Puccinia</taxon>
    </lineage>
</organism>
<protein>
    <recommendedName>
        <fullName evidence="1">Reverse transcriptase Ty1/copia-type domain-containing protein</fullName>
    </recommendedName>
</protein>
<gene>
    <name evidence="2" type="ORF">VP01_1019g5</name>
</gene>
<dbReference type="Pfam" id="PF07727">
    <property type="entry name" value="RVT_2"/>
    <property type="match status" value="1"/>
</dbReference>
<comment type="caution">
    <text evidence="2">The sequence shown here is derived from an EMBL/GenBank/DDBJ whole genome shotgun (WGS) entry which is preliminary data.</text>
</comment>
<reference evidence="2 3" key="1">
    <citation type="submission" date="2015-08" db="EMBL/GenBank/DDBJ databases">
        <title>Next Generation Sequencing and Analysis of the Genome of Puccinia sorghi L Schw, the Causal Agent of Maize Common Rust.</title>
        <authorList>
            <person name="Rochi L."/>
            <person name="Burguener G."/>
            <person name="Darino M."/>
            <person name="Turjanski A."/>
            <person name="Kreff E."/>
            <person name="Dieguez M.J."/>
            <person name="Sacco F."/>
        </authorList>
    </citation>
    <scope>NUCLEOTIDE SEQUENCE [LARGE SCALE GENOMIC DNA]</scope>
    <source>
        <strain evidence="2 3">RO10H11247</strain>
    </source>
</reference>